<sequence length="212" mass="23532">MTTNSTKFPYICLGFYLLVVALCAINPHDLTVFFAEIIPIWVIVGLIIWASRYHRFSNTAYALMTVLPVMHTIGAHFTFELVPFDWVTNTFNFERNHYDRVGHFAVGFFAYAMAEAAAANQLVRTRTLVLGLPVVTVLAIAGLYEILEWIWAINADPTAGAAVLGSQGDIWDAQKDMLADTLGAVFAVTLFAALPRNKPLLDKAKQPLDQPQ</sequence>
<protein>
    <submittedName>
        <fullName evidence="1">DUF2238 domain-containing protein</fullName>
    </submittedName>
</protein>
<evidence type="ECO:0000313" key="1">
    <source>
        <dbReference type="EMBL" id="QQL45697.1"/>
    </source>
</evidence>
<reference evidence="1 2" key="1">
    <citation type="submission" date="2020-12" db="EMBL/GenBank/DDBJ databases">
        <title>Sulforoseuscoccus oceanibium gen. nov., sp. nov., a representative of the phylum Verrucomicrobia with special cytoplasmic membrane, and proposal of Sulforoseuscoccusaceae fam. nov.</title>
        <authorList>
            <person name="Xi F."/>
        </authorList>
    </citation>
    <scope>NUCLEOTIDE SEQUENCE [LARGE SCALE GENOMIC DNA]</scope>
    <source>
        <strain evidence="1 2">T37</strain>
    </source>
</reference>
<organism evidence="1 2">
    <name type="scientific">Sulfuriroseicoccus oceanibius</name>
    <dbReference type="NCBI Taxonomy" id="2707525"/>
    <lineage>
        <taxon>Bacteria</taxon>
        <taxon>Pseudomonadati</taxon>
        <taxon>Verrucomicrobiota</taxon>
        <taxon>Verrucomicrobiia</taxon>
        <taxon>Verrucomicrobiales</taxon>
        <taxon>Verrucomicrobiaceae</taxon>
        <taxon>Sulfuriroseicoccus</taxon>
    </lineage>
</organism>
<dbReference type="RefSeq" id="WP_164365024.1">
    <property type="nucleotide sequence ID" value="NZ_CP066776.1"/>
</dbReference>
<dbReference type="AlphaFoldDB" id="A0A6B3L4S5"/>
<keyword evidence="2" id="KW-1185">Reference proteome</keyword>
<accession>A0A6B3L4S5</accession>
<evidence type="ECO:0000313" key="2">
    <source>
        <dbReference type="Proteomes" id="UP000475117"/>
    </source>
</evidence>
<gene>
    <name evidence="1" type="ORF">G3M56_003660</name>
</gene>
<dbReference type="Pfam" id="PF09997">
    <property type="entry name" value="DUF2238"/>
    <property type="match status" value="1"/>
</dbReference>
<name>A0A6B3L4S5_9BACT</name>
<proteinExistence type="predicted"/>
<dbReference type="EMBL" id="CP066776">
    <property type="protein sequence ID" value="QQL45697.1"/>
    <property type="molecule type" value="Genomic_DNA"/>
</dbReference>
<dbReference type="InterPro" id="IPR058534">
    <property type="entry name" value="YjdF"/>
</dbReference>
<dbReference type="InterPro" id="IPR014509">
    <property type="entry name" value="YjdF-like"/>
</dbReference>
<dbReference type="PIRSF" id="PIRSF020606">
    <property type="entry name" value="UCP020606"/>
    <property type="match status" value="1"/>
</dbReference>
<dbReference type="Proteomes" id="UP000475117">
    <property type="component" value="Chromosome"/>
</dbReference>
<dbReference type="KEGG" id="soa:G3M56_003660"/>